<feature type="non-terminal residue" evidence="1">
    <location>
        <position position="87"/>
    </location>
</feature>
<sequence length="87" mass="9695">CKFCGILLLTGEKLGFCCGLNGNQYFLIPSLPPLPPEYDILINDPNISRLSRRLNLIFSFAALESSHAFPTPGNPSFVAISRQIYHR</sequence>
<dbReference type="OrthoDB" id="3366231at2759"/>
<evidence type="ECO:0000313" key="2">
    <source>
        <dbReference type="Proteomes" id="UP000736335"/>
    </source>
</evidence>
<proteinExistence type="predicted"/>
<dbReference type="EMBL" id="WIUZ02000003">
    <property type="protein sequence ID" value="KAF9789511.1"/>
    <property type="molecule type" value="Genomic_DNA"/>
</dbReference>
<organism evidence="1 2">
    <name type="scientific">Thelephora terrestris</name>
    <dbReference type="NCBI Taxonomy" id="56493"/>
    <lineage>
        <taxon>Eukaryota</taxon>
        <taxon>Fungi</taxon>
        <taxon>Dikarya</taxon>
        <taxon>Basidiomycota</taxon>
        <taxon>Agaricomycotina</taxon>
        <taxon>Agaricomycetes</taxon>
        <taxon>Thelephorales</taxon>
        <taxon>Thelephoraceae</taxon>
        <taxon>Thelephora</taxon>
    </lineage>
</organism>
<feature type="non-terminal residue" evidence="1">
    <location>
        <position position="1"/>
    </location>
</feature>
<accession>A0A9P6LAM6</accession>
<reference evidence="1" key="2">
    <citation type="submission" date="2020-11" db="EMBL/GenBank/DDBJ databases">
        <authorList>
            <consortium name="DOE Joint Genome Institute"/>
            <person name="Kuo A."/>
            <person name="Miyauchi S."/>
            <person name="Kiss E."/>
            <person name="Drula E."/>
            <person name="Kohler A."/>
            <person name="Sanchez-Garcia M."/>
            <person name="Andreopoulos B."/>
            <person name="Barry K.W."/>
            <person name="Bonito G."/>
            <person name="Buee M."/>
            <person name="Carver A."/>
            <person name="Chen C."/>
            <person name="Cichocki N."/>
            <person name="Clum A."/>
            <person name="Culley D."/>
            <person name="Crous P.W."/>
            <person name="Fauchery L."/>
            <person name="Girlanda M."/>
            <person name="Hayes R."/>
            <person name="Keri Z."/>
            <person name="Labutti K."/>
            <person name="Lipzen A."/>
            <person name="Lombard V."/>
            <person name="Magnuson J."/>
            <person name="Maillard F."/>
            <person name="Morin E."/>
            <person name="Murat C."/>
            <person name="Nolan M."/>
            <person name="Ohm R."/>
            <person name="Pangilinan J."/>
            <person name="Pereira M."/>
            <person name="Perotto S."/>
            <person name="Peter M."/>
            <person name="Riley R."/>
            <person name="Sitrit Y."/>
            <person name="Stielow B."/>
            <person name="Szollosi G."/>
            <person name="Zifcakova L."/>
            <person name="Stursova M."/>
            <person name="Spatafora J.W."/>
            <person name="Tedersoo L."/>
            <person name="Vaario L.-M."/>
            <person name="Yamada A."/>
            <person name="Yan M."/>
            <person name="Wang P."/>
            <person name="Xu J."/>
            <person name="Bruns T."/>
            <person name="Baldrian P."/>
            <person name="Vilgalys R."/>
            <person name="Henrissat B."/>
            <person name="Grigoriev I.V."/>
            <person name="Hibbett D."/>
            <person name="Nagy L.G."/>
            <person name="Martin F.M."/>
        </authorList>
    </citation>
    <scope>NUCLEOTIDE SEQUENCE</scope>
    <source>
        <strain evidence="1">UH-Tt-Lm1</strain>
    </source>
</reference>
<gene>
    <name evidence="1" type="ORF">BJ322DRAFT_973041</name>
</gene>
<evidence type="ECO:0000313" key="1">
    <source>
        <dbReference type="EMBL" id="KAF9789511.1"/>
    </source>
</evidence>
<dbReference type="Proteomes" id="UP000736335">
    <property type="component" value="Unassembled WGS sequence"/>
</dbReference>
<protein>
    <submittedName>
        <fullName evidence="1">Uncharacterized protein</fullName>
    </submittedName>
</protein>
<comment type="caution">
    <text evidence="1">The sequence shown here is derived from an EMBL/GenBank/DDBJ whole genome shotgun (WGS) entry which is preliminary data.</text>
</comment>
<reference evidence="1" key="1">
    <citation type="journal article" date="2020" name="Nat. Commun.">
        <title>Large-scale genome sequencing of mycorrhizal fungi provides insights into the early evolution of symbiotic traits.</title>
        <authorList>
            <person name="Miyauchi S."/>
            <person name="Kiss E."/>
            <person name="Kuo A."/>
            <person name="Drula E."/>
            <person name="Kohler A."/>
            <person name="Sanchez-Garcia M."/>
            <person name="Morin E."/>
            <person name="Andreopoulos B."/>
            <person name="Barry K.W."/>
            <person name="Bonito G."/>
            <person name="Buee M."/>
            <person name="Carver A."/>
            <person name="Chen C."/>
            <person name="Cichocki N."/>
            <person name="Clum A."/>
            <person name="Culley D."/>
            <person name="Crous P.W."/>
            <person name="Fauchery L."/>
            <person name="Girlanda M."/>
            <person name="Hayes R.D."/>
            <person name="Keri Z."/>
            <person name="LaButti K."/>
            <person name="Lipzen A."/>
            <person name="Lombard V."/>
            <person name="Magnuson J."/>
            <person name="Maillard F."/>
            <person name="Murat C."/>
            <person name="Nolan M."/>
            <person name="Ohm R.A."/>
            <person name="Pangilinan J."/>
            <person name="Pereira M.F."/>
            <person name="Perotto S."/>
            <person name="Peter M."/>
            <person name="Pfister S."/>
            <person name="Riley R."/>
            <person name="Sitrit Y."/>
            <person name="Stielow J.B."/>
            <person name="Szollosi G."/>
            <person name="Zifcakova L."/>
            <person name="Stursova M."/>
            <person name="Spatafora J.W."/>
            <person name="Tedersoo L."/>
            <person name="Vaario L.M."/>
            <person name="Yamada A."/>
            <person name="Yan M."/>
            <person name="Wang P."/>
            <person name="Xu J."/>
            <person name="Bruns T."/>
            <person name="Baldrian P."/>
            <person name="Vilgalys R."/>
            <person name="Dunand C."/>
            <person name="Henrissat B."/>
            <person name="Grigoriev I.V."/>
            <person name="Hibbett D."/>
            <person name="Nagy L.G."/>
            <person name="Martin F.M."/>
        </authorList>
    </citation>
    <scope>NUCLEOTIDE SEQUENCE</scope>
    <source>
        <strain evidence="1">UH-Tt-Lm1</strain>
    </source>
</reference>
<keyword evidence="2" id="KW-1185">Reference proteome</keyword>
<name>A0A9P6LAM6_9AGAM</name>
<dbReference type="AlphaFoldDB" id="A0A9P6LAM6"/>